<organism evidence="1 2">
    <name type="scientific">Corallococcus soli</name>
    <dbReference type="NCBI Taxonomy" id="2710757"/>
    <lineage>
        <taxon>Bacteria</taxon>
        <taxon>Pseudomonadati</taxon>
        <taxon>Myxococcota</taxon>
        <taxon>Myxococcia</taxon>
        <taxon>Myxococcales</taxon>
        <taxon>Cystobacterineae</taxon>
        <taxon>Myxococcaceae</taxon>
        <taxon>Corallococcus</taxon>
    </lineage>
</organism>
<proteinExistence type="predicted"/>
<gene>
    <name evidence="1" type="ORF">G4177_20450</name>
</gene>
<protein>
    <recommendedName>
        <fullName evidence="3">Zinc ribbon domain-containing protein</fullName>
    </recommendedName>
</protein>
<comment type="caution">
    <text evidence="1">The sequence shown here is derived from an EMBL/GenBank/DDBJ whole genome shotgun (WGS) entry which is preliminary data.</text>
</comment>
<accession>A0ABR9PRJ3</accession>
<evidence type="ECO:0008006" key="3">
    <source>
        <dbReference type="Google" id="ProtNLM"/>
    </source>
</evidence>
<keyword evidence="2" id="KW-1185">Reference proteome</keyword>
<evidence type="ECO:0000313" key="1">
    <source>
        <dbReference type="EMBL" id="MBE4750542.1"/>
    </source>
</evidence>
<evidence type="ECO:0000313" key="2">
    <source>
        <dbReference type="Proteomes" id="UP001516472"/>
    </source>
</evidence>
<name>A0ABR9PRJ3_9BACT</name>
<sequence length="108" mass="10934">MSSLSSCPSCQGFNPAAARACLHCQRPLGPGRPPRRASWVATLWTLTGASATALTLMACYGMPPCEDGTFECVEPPDAGNCDVRADVDGGSVDAGDADAGDCVPSGGE</sequence>
<dbReference type="EMBL" id="JAAIYO010000005">
    <property type="protein sequence ID" value="MBE4750542.1"/>
    <property type="molecule type" value="Genomic_DNA"/>
</dbReference>
<reference evidence="1 2" key="1">
    <citation type="submission" date="2020-02" db="EMBL/GenBank/DDBJ databases">
        <authorList>
            <person name="Babadi Z.K."/>
            <person name="Risdian C."/>
            <person name="Ebrahimipour G.H."/>
            <person name="Wink J."/>
        </authorList>
    </citation>
    <scope>NUCLEOTIDE SEQUENCE [LARGE SCALE GENOMIC DNA]</scope>
    <source>
        <strain evidence="1 2">ZKHCc1 1396</strain>
    </source>
</reference>
<dbReference type="RefSeq" id="WP_193350000.1">
    <property type="nucleotide sequence ID" value="NZ_CBCSIP010000023.1"/>
</dbReference>
<dbReference type="Proteomes" id="UP001516472">
    <property type="component" value="Unassembled WGS sequence"/>
</dbReference>